<comment type="pathway">
    <text evidence="2">Glycan metabolism; osmoregulated periplasmic glucan (OPG) biosynthesis.</text>
</comment>
<feature type="transmembrane region" description="Helical" evidence="12">
    <location>
        <begin position="545"/>
        <end position="567"/>
    </location>
</feature>
<comment type="similarity">
    <text evidence="3">Belongs to the glycosyltransferase 2 family. OpgH subfamily.</text>
</comment>
<evidence type="ECO:0000256" key="9">
    <source>
        <dbReference type="ARBA" id="ARBA00022692"/>
    </source>
</evidence>
<evidence type="ECO:0000313" key="15">
    <source>
        <dbReference type="Proteomes" id="UP000463975"/>
    </source>
</evidence>
<dbReference type="GO" id="GO:0016758">
    <property type="term" value="F:hexosyltransferase activity"/>
    <property type="evidence" value="ECO:0007669"/>
    <property type="project" value="TreeGrafter"/>
</dbReference>
<evidence type="ECO:0000256" key="6">
    <source>
        <dbReference type="ARBA" id="ARBA00022519"/>
    </source>
</evidence>
<keyword evidence="10 12" id="KW-1133">Transmembrane helix</keyword>
<sequence length="734" mass="83867">MVETSTSKASERQDQSIFLSRRMSKRRISIGGVTANPKETKSIIGLANLKSLVPTTYHRSVSFRRSLNVVISGTLALLSTAICYESIAGIFSIPVVIDIFCVIFFILSYHATTSLSKLILGNLCYLLVDRKTKDPAIAERLNPGTLVAVLYPVYNEDPSRIIGNILATWEQLKRIDGAAAHYEFFVLSDSRTILKRVCEEKAIMEARKIAPDLRITYRWRSINSHAKLGNVMDFLRRYSADFKYMLVMDADSLMSGEAVHTLSLISEANDKIGIVQTNPIPIMRTSIFGRMLQFACEIYGAPFFKAIKHYHLSDAFYIGHNAIIRLEPFVKHCILPKLEGEPPWGGKPLSHDLVEAALMAKHGYDVWFIPEIDGSYEEIPSNIISFLIRERRWMQGNIQNIRVALGFGLKHIHRDLLMSGFMAYFSSIFWSLFILIMTVMRLGFHSGHEIHEPNSGMVFGTSKLLIYSLVLLFLPRVIGIIYCFITKAYKHYGGAVSVIFSCIIDTIFSSLFAPIVMIFVVRFFLMYIKSMPVKWGTQDRDDDALPWSMCIKSFSIPIACGVALLFMNMPVTINDILYDPDLFEHMIPPLSLESQFLWSCPMVFALIMSAVTGRVSSRSMTDFFNKKLFVTKEEFLRPEIITLMTKYTSLMEDKLSCLNSDDEAIAYAYHDAEFFNHHMHYTFNRQSRLSDHLDKIEKKNEIFIAAFYNRADYKMLFTRFRDSFDNKLEDSKVA</sequence>
<dbReference type="InterPro" id="IPR050321">
    <property type="entry name" value="Glycosyltr_2/OpgH_subfam"/>
</dbReference>
<evidence type="ECO:0000256" key="4">
    <source>
        <dbReference type="ARBA" id="ARBA00020585"/>
    </source>
</evidence>
<dbReference type="InterPro" id="IPR001173">
    <property type="entry name" value="Glyco_trans_2-like"/>
</dbReference>
<feature type="transmembrane region" description="Helical" evidence="12">
    <location>
        <begin position="497"/>
        <end position="525"/>
    </location>
</feature>
<keyword evidence="15" id="KW-1185">Reference proteome</keyword>
<evidence type="ECO:0000259" key="13">
    <source>
        <dbReference type="Pfam" id="PF13632"/>
    </source>
</evidence>
<evidence type="ECO:0000256" key="1">
    <source>
        <dbReference type="ARBA" id="ARBA00004429"/>
    </source>
</evidence>
<dbReference type="PANTHER" id="PTHR43867:SF5">
    <property type="entry name" value="GLUCANS BIOSYNTHESIS GLUCOSYLTRANSFERASE H"/>
    <property type="match status" value="1"/>
</dbReference>
<dbReference type="Pfam" id="PF13632">
    <property type="entry name" value="Glyco_trans_2_3"/>
    <property type="match status" value="1"/>
</dbReference>
<evidence type="ECO:0000256" key="2">
    <source>
        <dbReference type="ARBA" id="ARBA00005001"/>
    </source>
</evidence>
<evidence type="ECO:0000313" key="14">
    <source>
        <dbReference type="EMBL" id="QHI95201.1"/>
    </source>
</evidence>
<dbReference type="KEGG" id="bomb:GT348_01890"/>
<keyword evidence="9 12" id="KW-0812">Transmembrane</keyword>
<name>A0A6P1NK12_9PROT</name>
<evidence type="ECO:0000256" key="11">
    <source>
        <dbReference type="ARBA" id="ARBA00023136"/>
    </source>
</evidence>
<dbReference type="GO" id="GO:0005886">
    <property type="term" value="C:plasma membrane"/>
    <property type="evidence" value="ECO:0007669"/>
    <property type="project" value="UniProtKB-SubCell"/>
</dbReference>
<feature type="domain" description="Glycosyltransferase 2-like" evidence="13">
    <location>
        <begin position="246"/>
        <end position="465"/>
    </location>
</feature>
<gene>
    <name evidence="14" type="primary">mdoH</name>
    <name evidence="14" type="ORF">GT348_01890</name>
</gene>
<dbReference type="Proteomes" id="UP000463975">
    <property type="component" value="Chromosome"/>
</dbReference>
<keyword evidence="5" id="KW-1003">Cell membrane</keyword>
<evidence type="ECO:0000256" key="7">
    <source>
        <dbReference type="ARBA" id="ARBA00022676"/>
    </source>
</evidence>
<accession>A0A6P1NK12</accession>
<organism evidence="14 15">
    <name type="scientific">Aristophania vespae</name>
    <dbReference type="NCBI Taxonomy" id="2697033"/>
    <lineage>
        <taxon>Bacteria</taxon>
        <taxon>Pseudomonadati</taxon>
        <taxon>Pseudomonadota</taxon>
        <taxon>Alphaproteobacteria</taxon>
        <taxon>Acetobacterales</taxon>
        <taxon>Acetobacteraceae</taxon>
        <taxon>Aristophania</taxon>
    </lineage>
</organism>
<dbReference type="EMBL" id="CP047652">
    <property type="protein sequence ID" value="QHI95201.1"/>
    <property type="molecule type" value="Genomic_DNA"/>
</dbReference>
<dbReference type="Gene3D" id="3.90.550.10">
    <property type="entry name" value="Spore Coat Polysaccharide Biosynthesis Protein SpsA, Chain A"/>
    <property type="match status" value="1"/>
</dbReference>
<comment type="subcellular location">
    <subcellularLocation>
        <location evidence="1">Cell inner membrane</location>
        <topology evidence="1">Multi-pass membrane protein</topology>
    </subcellularLocation>
</comment>
<dbReference type="InterPro" id="IPR029044">
    <property type="entry name" value="Nucleotide-diphossugar_trans"/>
</dbReference>
<dbReference type="RefSeq" id="WP_160618279.1">
    <property type="nucleotide sequence ID" value="NZ_CP047652.1"/>
</dbReference>
<keyword evidence="6" id="KW-0997">Cell inner membrane</keyword>
<dbReference type="PANTHER" id="PTHR43867">
    <property type="entry name" value="CELLULOSE SYNTHASE CATALYTIC SUBUNIT A [UDP-FORMING]"/>
    <property type="match status" value="1"/>
</dbReference>
<dbReference type="SUPFAM" id="SSF53448">
    <property type="entry name" value="Nucleotide-diphospho-sugar transferases"/>
    <property type="match status" value="1"/>
</dbReference>
<feature type="transmembrane region" description="Helical" evidence="12">
    <location>
        <begin position="464"/>
        <end position="485"/>
    </location>
</feature>
<protein>
    <recommendedName>
        <fullName evidence="4">Glucans biosynthesis glucosyltransferase H</fullName>
    </recommendedName>
</protein>
<proteinExistence type="inferred from homology"/>
<evidence type="ECO:0000256" key="10">
    <source>
        <dbReference type="ARBA" id="ARBA00022989"/>
    </source>
</evidence>
<evidence type="ECO:0000256" key="8">
    <source>
        <dbReference type="ARBA" id="ARBA00022679"/>
    </source>
</evidence>
<dbReference type="NCBIfam" id="NF003958">
    <property type="entry name" value="PRK05454.2-1"/>
    <property type="match status" value="1"/>
</dbReference>
<evidence type="ECO:0000256" key="5">
    <source>
        <dbReference type="ARBA" id="ARBA00022475"/>
    </source>
</evidence>
<evidence type="ECO:0000256" key="12">
    <source>
        <dbReference type="SAM" id="Phobius"/>
    </source>
</evidence>
<feature type="transmembrane region" description="Helical" evidence="12">
    <location>
        <begin position="421"/>
        <end position="444"/>
    </location>
</feature>
<keyword evidence="7" id="KW-0328">Glycosyltransferase</keyword>
<keyword evidence="8 14" id="KW-0808">Transferase</keyword>
<dbReference type="NCBIfam" id="NF003962">
    <property type="entry name" value="PRK05454.2-5"/>
    <property type="match status" value="1"/>
</dbReference>
<dbReference type="AlphaFoldDB" id="A0A6P1NK12"/>
<evidence type="ECO:0000256" key="3">
    <source>
        <dbReference type="ARBA" id="ARBA00009337"/>
    </source>
</evidence>
<feature type="transmembrane region" description="Helical" evidence="12">
    <location>
        <begin position="67"/>
        <end position="84"/>
    </location>
</feature>
<keyword evidence="11 12" id="KW-0472">Membrane</keyword>
<feature type="transmembrane region" description="Helical" evidence="12">
    <location>
        <begin position="90"/>
        <end position="109"/>
    </location>
</feature>
<reference evidence="14 15" key="1">
    <citation type="submission" date="2020-01" db="EMBL/GenBank/DDBJ databases">
        <title>Genome sequencing of strain KACC 21507.</title>
        <authorList>
            <person name="Heo J."/>
            <person name="Kim S.-J."/>
            <person name="Kim J.-S."/>
            <person name="Hong S.-B."/>
            <person name="Kwon S.-W."/>
        </authorList>
    </citation>
    <scope>NUCLEOTIDE SEQUENCE [LARGE SCALE GENOMIC DNA]</scope>
    <source>
        <strain evidence="14 15">KACC 21507</strain>
    </source>
</reference>